<evidence type="ECO:0000313" key="2">
    <source>
        <dbReference type="EMBL" id="KAH9304785.1"/>
    </source>
</evidence>
<gene>
    <name evidence="2" type="ORF">KI387_009189</name>
</gene>
<accession>A0AA38CPZ4</accession>
<dbReference type="AlphaFoldDB" id="A0AA38CPZ4"/>
<evidence type="ECO:0000313" key="3">
    <source>
        <dbReference type="Proteomes" id="UP000824469"/>
    </source>
</evidence>
<feature type="non-terminal residue" evidence="2">
    <location>
        <position position="72"/>
    </location>
</feature>
<name>A0AA38CPZ4_TAXCH</name>
<sequence length="72" mass="7801">AEATSIDQFLSVEGLTTNQLAAKAMQLRLKGKHAEVDQLVKESQNVAKAHNSAEENAVNKENITKSDKSMCS</sequence>
<reference evidence="2 3" key="1">
    <citation type="journal article" date="2021" name="Nat. Plants">
        <title>The Taxus genome provides insights into paclitaxel biosynthesis.</title>
        <authorList>
            <person name="Xiong X."/>
            <person name="Gou J."/>
            <person name="Liao Q."/>
            <person name="Li Y."/>
            <person name="Zhou Q."/>
            <person name="Bi G."/>
            <person name="Li C."/>
            <person name="Du R."/>
            <person name="Wang X."/>
            <person name="Sun T."/>
            <person name="Guo L."/>
            <person name="Liang H."/>
            <person name="Lu P."/>
            <person name="Wu Y."/>
            <person name="Zhang Z."/>
            <person name="Ro D.K."/>
            <person name="Shang Y."/>
            <person name="Huang S."/>
            <person name="Yan J."/>
        </authorList>
    </citation>
    <scope>NUCLEOTIDE SEQUENCE [LARGE SCALE GENOMIC DNA]</scope>
    <source>
        <strain evidence="2">Ta-2019</strain>
    </source>
</reference>
<dbReference type="Proteomes" id="UP000824469">
    <property type="component" value="Unassembled WGS sequence"/>
</dbReference>
<comment type="caution">
    <text evidence="2">The sequence shown here is derived from an EMBL/GenBank/DDBJ whole genome shotgun (WGS) entry which is preliminary data.</text>
</comment>
<protein>
    <submittedName>
        <fullName evidence="2">Uncharacterized protein</fullName>
    </submittedName>
</protein>
<feature type="compositionally biased region" description="Basic and acidic residues" evidence="1">
    <location>
        <begin position="62"/>
        <end position="72"/>
    </location>
</feature>
<keyword evidence="3" id="KW-1185">Reference proteome</keyword>
<feature type="region of interest" description="Disordered" evidence="1">
    <location>
        <begin position="48"/>
        <end position="72"/>
    </location>
</feature>
<evidence type="ECO:0000256" key="1">
    <source>
        <dbReference type="SAM" id="MobiDB-lite"/>
    </source>
</evidence>
<dbReference type="EMBL" id="JAHRHJ020000008">
    <property type="protein sequence ID" value="KAH9304785.1"/>
    <property type="molecule type" value="Genomic_DNA"/>
</dbReference>
<proteinExistence type="predicted"/>
<organism evidence="2 3">
    <name type="scientific">Taxus chinensis</name>
    <name type="common">Chinese yew</name>
    <name type="synonym">Taxus wallichiana var. chinensis</name>
    <dbReference type="NCBI Taxonomy" id="29808"/>
    <lineage>
        <taxon>Eukaryota</taxon>
        <taxon>Viridiplantae</taxon>
        <taxon>Streptophyta</taxon>
        <taxon>Embryophyta</taxon>
        <taxon>Tracheophyta</taxon>
        <taxon>Spermatophyta</taxon>
        <taxon>Pinopsida</taxon>
        <taxon>Pinidae</taxon>
        <taxon>Conifers II</taxon>
        <taxon>Cupressales</taxon>
        <taxon>Taxaceae</taxon>
        <taxon>Taxus</taxon>
    </lineage>
</organism>
<feature type="non-terminal residue" evidence="2">
    <location>
        <position position="1"/>
    </location>
</feature>